<comment type="subcellular location">
    <subcellularLocation>
        <location evidence="1">Membrane</location>
        <topology evidence="1">Multi-pass membrane protein</topology>
    </subcellularLocation>
</comment>
<evidence type="ECO:0000256" key="1">
    <source>
        <dbReference type="ARBA" id="ARBA00004141"/>
    </source>
</evidence>
<evidence type="ECO:0000256" key="5">
    <source>
        <dbReference type="SAM" id="SignalP"/>
    </source>
</evidence>
<keyword evidence="8" id="KW-1185">Reference proteome</keyword>
<feature type="signal peptide" evidence="5">
    <location>
        <begin position="1"/>
        <end position="21"/>
    </location>
</feature>
<keyword evidence="5" id="KW-0732">Signal</keyword>
<dbReference type="EMBL" id="MPZS01000001">
    <property type="protein sequence ID" value="OOY13362.1"/>
    <property type="molecule type" value="Genomic_DNA"/>
</dbReference>
<proteinExistence type="predicted"/>
<evidence type="ECO:0000256" key="3">
    <source>
        <dbReference type="ARBA" id="ARBA00022989"/>
    </source>
</evidence>
<reference evidence="7 8" key="1">
    <citation type="submission" date="2016-11" db="EMBL/GenBank/DDBJ databases">
        <title>A multilocus sequence analysis scheme for characterization of bacteria in the genus Thioclava.</title>
        <authorList>
            <person name="Liu Y."/>
            <person name="Shao Z."/>
        </authorList>
    </citation>
    <scope>NUCLEOTIDE SEQUENCE [LARGE SCALE GENOMIC DNA]</scope>
    <source>
        <strain evidence="7 8">11.10-0-13</strain>
    </source>
</reference>
<evidence type="ECO:0000313" key="7">
    <source>
        <dbReference type="EMBL" id="OOY13362.1"/>
    </source>
</evidence>
<dbReference type="Pfam" id="PF13675">
    <property type="entry name" value="PilJ"/>
    <property type="match status" value="1"/>
</dbReference>
<accession>A0ABX3MPA3</accession>
<feature type="chain" id="PRO_5047308839" description="NarX-like N-terminal domain-containing protein" evidence="5">
    <location>
        <begin position="22"/>
        <end position="284"/>
    </location>
</feature>
<dbReference type="InterPro" id="IPR029095">
    <property type="entry name" value="NarX-like_N"/>
</dbReference>
<evidence type="ECO:0000256" key="4">
    <source>
        <dbReference type="ARBA" id="ARBA00023136"/>
    </source>
</evidence>
<evidence type="ECO:0000259" key="6">
    <source>
        <dbReference type="Pfam" id="PF13675"/>
    </source>
</evidence>
<dbReference type="RefSeq" id="WP_078525437.1">
    <property type="nucleotide sequence ID" value="NZ_MPZS01000001.1"/>
</dbReference>
<feature type="domain" description="NarX-like N-terminal" evidence="6">
    <location>
        <begin position="35"/>
        <end position="132"/>
    </location>
</feature>
<sequence>MRFFRLFFLLLGLCFADPLRASEADRAQIAMQRMEIAARQEFLGQRIATAACFATLAIDRAAQLRRLGVSLAQFEDSLDQLEHGDPTKDLPPLRGAMSLASLHETRLAWSRLHAAAEAIRNEASDQAALDRLLAAETSLAGASRSLIAVFETDLSDPDPARTRQIGAIGAQRRRGQAIVLAICRQQIAPSPDAPTLITTLTTSFEGTTFALIRGDKNLGLSPPRDTKARDALLETHYAWSDLRFLLAPAREGRVLQSIDLYDIAQGYEALLDQLDIVMAHYLEA</sequence>
<keyword evidence="2" id="KW-0812">Transmembrane</keyword>
<keyword evidence="3" id="KW-1133">Transmembrane helix</keyword>
<organism evidence="7 8">
    <name type="scientific">Thioclava marina</name>
    <dbReference type="NCBI Taxonomy" id="1915077"/>
    <lineage>
        <taxon>Bacteria</taxon>
        <taxon>Pseudomonadati</taxon>
        <taxon>Pseudomonadota</taxon>
        <taxon>Alphaproteobacteria</taxon>
        <taxon>Rhodobacterales</taxon>
        <taxon>Paracoccaceae</taxon>
        <taxon>Thioclava</taxon>
    </lineage>
</organism>
<protein>
    <recommendedName>
        <fullName evidence="6">NarX-like N-terminal domain-containing protein</fullName>
    </recommendedName>
</protein>
<comment type="caution">
    <text evidence="7">The sequence shown here is derived from an EMBL/GenBank/DDBJ whole genome shotgun (WGS) entry which is preliminary data.</text>
</comment>
<evidence type="ECO:0000313" key="8">
    <source>
        <dbReference type="Proteomes" id="UP000242224"/>
    </source>
</evidence>
<dbReference type="Proteomes" id="UP000242224">
    <property type="component" value="Unassembled WGS sequence"/>
</dbReference>
<keyword evidence="4" id="KW-0472">Membrane</keyword>
<name>A0ABX3MPA3_9RHOB</name>
<gene>
    <name evidence="7" type="ORF">BMG00_06150</name>
</gene>
<evidence type="ECO:0000256" key="2">
    <source>
        <dbReference type="ARBA" id="ARBA00022692"/>
    </source>
</evidence>